<organism evidence="5 6">
    <name type="scientific">Thermoanaerobacterium thermosaccharolyticum</name>
    <name type="common">Clostridium thermosaccharolyticum</name>
    <dbReference type="NCBI Taxonomy" id="1517"/>
    <lineage>
        <taxon>Bacteria</taxon>
        <taxon>Bacillati</taxon>
        <taxon>Bacillota</taxon>
        <taxon>Clostridia</taxon>
        <taxon>Thermoanaerobacterales</taxon>
        <taxon>Thermoanaerobacteraceae</taxon>
        <taxon>Thermoanaerobacterium</taxon>
    </lineage>
</organism>
<evidence type="ECO:0000313" key="5">
    <source>
        <dbReference type="EMBL" id="AST58753.1"/>
    </source>
</evidence>
<keyword evidence="3" id="KW-0804">Transcription</keyword>
<dbReference type="PANTHER" id="PTHR43537">
    <property type="entry name" value="TRANSCRIPTIONAL REGULATOR, GNTR FAMILY"/>
    <property type="match status" value="1"/>
</dbReference>
<dbReference type="InterPro" id="IPR000524">
    <property type="entry name" value="Tscrpt_reg_HTH_GntR"/>
</dbReference>
<dbReference type="InterPro" id="IPR036390">
    <property type="entry name" value="WH_DNA-bd_sf"/>
</dbReference>
<evidence type="ECO:0000256" key="1">
    <source>
        <dbReference type="ARBA" id="ARBA00023015"/>
    </source>
</evidence>
<dbReference type="InterPro" id="IPR008920">
    <property type="entry name" value="TF_FadR/GntR_C"/>
</dbReference>
<protein>
    <submittedName>
        <fullName evidence="5">GntR family transcriptional regulator</fullName>
    </submittedName>
</protein>
<name>A0A223I1Z4_THETR</name>
<dbReference type="CDD" id="cd07377">
    <property type="entry name" value="WHTH_GntR"/>
    <property type="match status" value="1"/>
</dbReference>
<dbReference type="GO" id="GO:0003677">
    <property type="term" value="F:DNA binding"/>
    <property type="evidence" value="ECO:0007669"/>
    <property type="project" value="UniProtKB-KW"/>
</dbReference>
<dbReference type="Gene3D" id="1.10.10.10">
    <property type="entry name" value="Winged helix-like DNA-binding domain superfamily/Winged helix DNA-binding domain"/>
    <property type="match status" value="1"/>
</dbReference>
<dbReference type="PRINTS" id="PR00035">
    <property type="entry name" value="HTHGNTR"/>
</dbReference>
<keyword evidence="2" id="KW-0238">DNA-binding</keyword>
<gene>
    <name evidence="5" type="ORF">Thert_02956</name>
</gene>
<accession>A0A223I1Z4</accession>
<dbReference type="SMART" id="SM00345">
    <property type="entry name" value="HTH_GNTR"/>
    <property type="match status" value="1"/>
</dbReference>
<dbReference type="SMART" id="SM00895">
    <property type="entry name" value="FCD"/>
    <property type="match status" value="1"/>
</dbReference>
<evidence type="ECO:0000256" key="3">
    <source>
        <dbReference type="ARBA" id="ARBA00023163"/>
    </source>
</evidence>
<dbReference type="SUPFAM" id="SSF46785">
    <property type="entry name" value="Winged helix' DNA-binding domain"/>
    <property type="match status" value="1"/>
</dbReference>
<dbReference type="GO" id="GO:0003700">
    <property type="term" value="F:DNA-binding transcription factor activity"/>
    <property type="evidence" value="ECO:0007669"/>
    <property type="project" value="InterPro"/>
</dbReference>
<feature type="domain" description="HTH gntR-type" evidence="4">
    <location>
        <begin position="9"/>
        <end position="77"/>
    </location>
</feature>
<dbReference type="EMBL" id="CP016893">
    <property type="protein sequence ID" value="AST58753.1"/>
    <property type="molecule type" value="Genomic_DNA"/>
</dbReference>
<evidence type="ECO:0000256" key="2">
    <source>
        <dbReference type="ARBA" id="ARBA00023125"/>
    </source>
</evidence>
<proteinExistence type="predicted"/>
<dbReference type="InterPro" id="IPR036388">
    <property type="entry name" value="WH-like_DNA-bd_sf"/>
</dbReference>
<dbReference type="RefSeq" id="WP_094397890.1">
    <property type="nucleotide sequence ID" value="NZ_CP016893.1"/>
</dbReference>
<reference evidence="5 6" key="1">
    <citation type="submission" date="2016-08" db="EMBL/GenBank/DDBJ databases">
        <title>A novel genetic cassette of butanologenic Thermoanaerobacterium thermosaccharolyticum that directly convert cellulose to butanol.</title>
        <authorList>
            <person name="Li T."/>
            <person name="He J."/>
        </authorList>
    </citation>
    <scope>NUCLEOTIDE SEQUENCE [LARGE SCALE GENOMIC DNA]</scope>
    <source>
        <strain evidence="5 6">TG57</strain>
    </source>
</reference>
<dbReference type="AlphaFoldDB" id="A0A223I1Z4"/>
<evidence type="ECO:0000259" key="4">
    <source>
        <dbReference type="PROSITE" id="PS50949"/>
    </source>
</evidence>
<keyword evidence="1" id="KW-0805">Transcription regulation</keyword>
<evidence type="ECO:0000313" key="6">
    <source>
        <dbReference type="Proteomes" id="UP000214975"/>
    </source>
</evidence>
<sequence>MDFKPVKSERVFENIIEQIKVNIYNGNLSKGSKLPSERDLSDILNVSRASIREALSALEILGILETKAGGGTYIVNNVSNAIIETMSLALALENDETEFIELRKILESESAYIAAQKHDEESISEMKKYFEMMGKDFDEDQNTYADENFHRALCRATKNKLLYNIVEALSIGVDNYIVNSRKRLMSNPKNLELLYQQHKNILESIENGKADDAREYVIEHINFVQEELRKLKLEK</sequence>
<dbReference type="Pfam" id="PF00392">
    <property type="entry name" value="GntR"/>
    <property type="match status" value="1"/>
</dbReference>
<dbReference type="InterPro" id="IPR011711">
    <property type="entry name" value="GntR_C"/>
</dbReference>
<dbReference type="Proteomes" id="UP000214975">
    <property type="component" value="Chromosome"/>
</dbReference>
<dbReference type="PANTHER" id="PTHR43537:SF43">
    <property type="entry name" value="GNTR-FAMILY TRANSCRIPTIONAL REGULATOR"/>
    <property type="match status" value="1"/>
</dbReference>
<dbReference type="PROSITE" id="PS50949">
    <property type="entry name" value="HTH_GNTR"/>
    <property type="match status" value="1"/>
</dbReference>
<dbReference type="Pfam" id="PF07729">
    <property type="entry name" value="FCD"/>
    <property type="match status" value="1"/>
</dbReference>
<dbReference type="SUPFAM" id="SSF48008">
    <property type="entry name" value="GntR ligand-binding domain-like"/>
    <property type="match status" value="1"/>
</dbReference>
<dbReference type="Gene3D" id="1.20.120.530">
    <property type="entry name" value="GntR ligand-binding domain-like"/>
    <property type="match status" value="1"/>
</dbReference>